<accession>A0A2P8HJ44</accession>
<evidence type="ECO:0000256" key="1">
    <source>
        <dbReference type="ARBA" id="ARBA00022441"/>
    </source>
</evidence>
<comment type="caution">
    <text evidence="5">The sequence shown here is derived from an EMBL/GenBank/DDBJ whole genome shotgun (WGS) entry which is preliminary data.</text>
</comment>
<dbReference type="SMART" id="SM00060">
    <property type="entry name" value="FN3"/>
    <property type="match status" value="1"/>
</dbReference>
<dbReference type="PROSITE" id="PS50853">
    <property type="entry name" value="FN3"/>
    <property type="match status" value="1"/>
</dbReference>
<feature type="chain" id="PRO_5015170836" evidence="3">
    <location>
        <begin position="17"/>
        <end position="816"/>
    </location>
</feature>
<keyword evidence="2" id="KW-0677">Repeat</keyword>
<dbReference type="InterPro" id="IPR035992">
    <property type="entry name" value="Ricin_B-like_lectins"/>
</dbReference>
<dbReference type="Proteomes" id="UP000240971">
    <property type="component" value="Unassembled WGS sequence"/>
</dbReference>
<dbReference type="AlphaFoldDB" id="A0A2P8HJ44"/>
<evidence type="ECO:0000313" key="6">
    <source>
        <dbReference type="Proteomes" id="UP000240971"/>
    </source>
</evidence>
<dbReference type="RefSeq" id="WP_158267032.1">
    <property type="nucleotide sequence ID" value="NZ_PYAW01000003.1"/>
</dbReference>
<dbReference type="EMBL" id="PYAW01000003">
    <property type="protein sequence ID" value="PSL46200.1"/>
    <property type="molecule type" value="Genomic_DNA"/>
</dbReference>
<proteinExistence type="predicted"/>
<feature type="signal peptide" evidence="3">
    <location>
        <begin position="1"/>
        <end position="16"/>
    </location>
</feature>
<dbReference type="InterPro" id="IPR037293">
    <property type="entry name" value="Gal_Oxidase_central_sf"/>
</dbReference>
<reference evidence="5 6" key="1">
    <citation type="submission" date="2018-03" db="EMBL/GenBank/DDBJ databases">
        <title>Genomic Encyclopedia of Archaeal and Bacterial Type Strains, Phase II (KMG-II): from individual species to whole genera.</title>
        <authorList>
            <person name="Goeker M."/>
        </authorList>
    </citation>
    <scope>NUCLEOTIDE SEQUENCE [LARGE SCALE GENOMIC DNA]</scope>
    <source>
        <strain evidence="5 6">DSM 24859</strain>
    </source>
</reference>
<dbReference type="InterPro" id="IPR036116">
    <property type="entry name" value="FN3_sf"/>
</dbReference>
<keyword evidence="3" id="KW-0732">Signal</keyword>
<organism evidence="5 6">
    <name type="scientific">Chitinophaga niastensis</name>
    <dbReference type="NCBI Taxonomy" id="536980"/>
    <lineage>
        <taxon>Bacteria</taxon>
        <taxon>Pseudomonadati</taxon>
        <taxon>Bacteroidota</taxon>
        <taxon>Chitinophagia</taxon>
        <taxon>Chitinophagales</taxon>
        <taxon>Chitinophagaceae</taxon>
        <taxon>Chitinophaga</taxon>
    </lineage>
</organism>
<dbReference type="InterPro" id="IPR026444">
    <property type="entry name" value="Secre_tail"/>
</dbReference>
<keyword evidence="6" id="KW-1185">Reference proteome</keyword>
<dbReference type="SUPFAM" id="SSF50370">
    <property type="entry name" value="Ricin B-like lectins"/>
    <property type="match status" value="1"/>
</dbReference>
<evidence type="ECO:0000256" key="3">
    <source>
        <dbReference type="SAM" id="SignalP"/>
    </source>
</evidence>
<dbReference type="Pfam" id="PF14200">
    <property type="entry name" value="RicinB_lectin_2"/>
    <property type="match status" value="1"/>
</dbReference>
<evidence type="ECO:0000256" key="2">
    <source>
        <dbReference type="ARBA" id="ARBA00022737"/>
    </source>
</evidence>
<dbReference type="SUPFAM" id="SSF49265">
    <property type="entry name" value="Fibronectin type III"/>
    <property type="match status" value="1"/>
</dbReference>
<dbReference type="OrthoDB" id="624837at2"/>
<dbReference type="Gene3D" id="2.60.40.10">
    <property type="entry name" value="Immunoglobulins"/>
    <property type="match status" value="1"/>
</dbReference>
<evidence type="ECO:0000313" key="5">
    <source>
        <dbReference type="EMBL" id="PSL46200.1"/>
    </source>
</evidence>
<keyword evidence="1" id="KW-0880">Kelch repeat</keyword>
<dbReference type="SUPFAM" id="SSF117281">
    <property type="entry name" value="Kelch motif"/>
    <property type="match status" value="1"/>
</dbReference>
<dbReference type="InterPro" id="IPR015915">
    <property type="entry name" value="Kelch-typ_b-propeller"/>
</dbReference>
<dbReference type="SMART" id="SM00458">
    <property type="entry name" value="RICIN"/>
    <property type="match status" value="1"/>
</dbReference>
<dbReference type="InterPro" id="IPR003961">
    <property type="entry name" value="FN3_dom"/>
</dbReference>
<dbReference type="CDD" id="cd00063">
    <property type="entry name" value="FN3"/>
    <property type="match status" value="1"/>
</dbReference>
<dbReference type="Gene3D" id="2.130.10.80">
    <property type="entry name" value="Galactose oxidase/kelch, beta-propeller"/>
    <property type="match status" value="2"/>
</dbReference>
<protein>
    <submittedName>
        <fullName evidence="5">Putative secreted protein (Por secretion system target)</fullName>
    </submittedName>
</protein>
<dbReference type="NCBIfam" id="TIGR04183">
    <property type="entry name" value="Por_Secre_tail"/>
    <property type="match status" value="1"/>
</dbReference>
<gene>
    <name evidence="5" type="ORF">CLV51_103176</name>
</gene>
<dbReference type="InterPro" id="IPR000772">
    <property type="entry name" value="Ricin_B_lectin"/>
</dbReference>
<dbReference type="InterPro" id="IPR013783">
    <property type="entry name" value="Ig-like_fold"/>
</dbReference>
<dbReference type="Gene3D" id="2.80.10.50">
    <property type="match status" value="1"/>
</dbReference>
<feature type="domain" description="Fibronectin type-III" evidence="4">
    <location>
        <begin position="479"/>
        <end position="566"/>
    </location>
</feature>
<dbReference type="Pfam" id="PF00041">
    <property type="entry name" value="fn3"/>
    <property type="match status" value="1"/>
</dbReference>
<evidence type="ECO:0000259" key="4">
    <source>
        <dbReference type="PROSITE" id="PS50853"/>
    </source>
</evidence>
<dbReference type="Pfam" id="PF18962">
    <property type="entry name" value="Por_Secre_tail"/>
    <property type="match status" value="1"/>
</dbReference>
<dbReference type="PROSITE" id="PS50231">
    <property type="entry name" value="RICIN_B_LECTIN"/>
    <property type="match status" value="1"/>
</dbReference>
<dbReference type="PANTHER" id="PTHR46344">
    <property type="entry name" value="OS02G0202900 PROTEIN"/>
    <property type="match status" value="1"/>
</dbReference>
<sequence length="816" mass="86165">MLVALSLILISCPVLAQTWTALANHTGRICQGPPILFSDGTVGVLGTGTAGNNAWDKLTPDIHGNYVSGTWTPMANMDSTREDFSSQLLKDGRLYIAGGEYGTGGATATIYNPLTNTWTSTNPPGFAGAIADANSEILSDGTVLQAAVDDNGGRGCRIYNPVTNSFGPTILALKSEWEASYSKLPDGSILMVDFDAYTSERYIPSLGAWVADSNVPVYLYDAAGETGGSYLLPNGKLFCIGASGHTAIYTPSGNNTPGTWVAGPDLPDNTGQKDAGGVMMATGKILLAASPLSVGEYAGPTYFYEYNYQTNSYTRVSAPGGGTSLSSGCYHTYFLALPNGSVMFGNYQVSDLYYIYTPSGSPLAAGKPAVTNTVQNSCGNYTLTGTLFGGISEGAGYGDDAQSFSNYPIVKLISGSNVYYARTFNWSTRGVQEGTKSCTTQFTLPANLPPATYSMVVSVNGISSDTTLLTTTSCATCYAPPNVTASGISATSATLSWGAVTDAAYYYIYYKKSTDTSWTVGPNNLTTTSVVLSGLTAGTAYMADVWVKCNSGSYLSTRVTFSTASGGALNPNTYYKIVNRASGKVLDVKGSSTNNSANIIQYDYLAGASQQWRVADPSSSGYFNIINHNSSKEVDDPSASLVNGTDMIQYAPNGGTNHQWQIVDLGTGYYKILNRASGLALDDSASSTINGTNIIQYTYGGGNNQQWQFIDLGISAPVPPSGVKPPLGDNNIFTSVKIAPNPATRNTTVIITAKKNTPVLIQVVNAGRRVLLSRRQDITTGINSIALDVSDFASGIYFVVIRTAEKTVTEKLVIQR</sequence>
<dbReference type="PANTHER" id="PTHR46344:SF27">
    <property type="entry name" value="KELCH REPEAT SUPERFAMILY PROTEIN"/>
    <property type="match status" value="1"/>
</dbReference>
<name>A0A2P8HJ44_CHINA</name>